<dbReference type="AlphaFoldDB" id="A0A6N9UY55"/>
<feature type="region of interest" description="Disordered" evidence="1">
    <location>
        <begin position="47"/>
        <end position="119"/>
    </location>
</feature>
<evidence type="ECO:0000313" key="3">
    <source>
        <dbReference type="Proteomes" id="UP000469545"/>
    </source>
</evidence>
<organism evidence="2 3">
    <name type="scientific">Streptomyces coelicoflavus</name>
    <dbReference type="NCBI Taxonomy" id="285562"/>
    <lineage>
        <taxon>Bacteria</taxon>
        <taxon>Bacillati</taxon>
        <taxon>Actinomycetota</taxon>
        <taxon>Actinomycetes</taxon>
        <taxon>Kitasatosporales</taxon>
        <taxon>Streptomycetaceae</taxon>
        <taxon>Streptomyces</taxon>
    </lineage>
</organism>
<feature type="non-terminal residue" evidence="2">
    <location>
        <position position="1"/>
    </location>
</feature>
<evidence type="ECO:0000313" key="2">
    <source>
        <dbReference type="EMBL" id="NEB21273.1"/>
    </source>
</evidence>
<dbReference type="EMBL" id="JAAGMB010000759">
    <property type="protein sequence ID" value="NEB21273.1"/>
    <property type="molecule type" value="Genomic_DNA"/>
</dbReference>
<feature type="compositionally biased region" description="Low complexity" evidence="1">
    <location>
        <begin position="7"/>
        <end position="19"/>
    </location>
</feature>
<dbReference type="Proteomes" id="UP000469545">
    <property type="component" value="Unassembled WGS sequence"/>
</dbReference>
<protein>
    <submittedName>
        <fullName evidence="2">Uncharacterized protein</fullName>
    </submittedName>
</protein>
<name>A0A6N9UY55_9ACTN</name>
<reference evidence="2 3" key="1">
    <citation type="submission" date="2020-01" db="EMBL/GenBank/DDBJ databases">
        <title>Insect and environment-associated Actinomycetes.</title>
        <authorList>
            <person name="Currrie C."/>
            <person name="Chevrette M."/>
            <person name="Carlson C."/>
            <person name="Stubbendieck R."/>
            <person name="Wendt-Pienkowski E."/>
        </authorList>
    </citation>
    <scope>NUCLEOTIDE SEQUENCE [LARGE SCALE GENOMIC DNA]</scope>
    <source>
        <strain evidence="2 3">SID14172</strain>
    </source>
</reference>
<sequence>ADAGRVGTARHAAGDAAAGLPDPSLEAPSLTLAPGAAYEVRFAWVPSETCPTTGGPTGGGTGGPSPDPSPSGDTTASGGNSAAGGGEAGPTAQLVTEDGPAEGSVSVTYSPEGGSGSATATVTNACVGTVYWTGLLADPGA</sequence>
<feature type="compositionally biased region" description="Low complexity" evidence="1">
    <location>
        <begin position="70"/>
        <end position="80"/>
    </location>
</feature>
<evidence type="ECO:0000256" key="1">
    <source>
        <dbReference type="SAM" id="MobiDB-lite"/>
    </source>
</evidence>
<gene>
    <name evidence="2" type="ORF">G3I46_33040</name>
</gene>
<comment type="caution">
    <text evidence="2">The sequence shown here is derived from an EMBL/GenBank/DDBJ whole genome shotgun (WGS) entry which is preliminary data.</text>
</comment>
<keyword evidence="3" id="KW-1185">Reference proteome</keyword>
<proteinExistence type="predicted"/>
<accession>A0A6N9UY55</accession>
<feature type="region of interest" description="Disordered" evidence="1">
    <location>
        <begin position="1"/>
        <end position="23"/>
    </location>
</feature>